<sequence>MSAHSEAESLLIEAVASHGLVMDSHEVRAALSDGQGGAELALWATTNLSADNLLTVDELSLYNALDRSGQVDRLAELHDLSEMPSLREDDVVAAAAHLVRSTAAVNKQAETLRHQRDAWARLVASRADAHARRRELEASRRRKAESERVRISSEITEIAHGIEFRIAELKQDGDPKGNELHQALDVILKSDDALLTSLQKLGWELNEPDPEEAKSTDKLRETCLRVRLIKITVETIRTRLDTTYLSALATAQQSRDGSADTDEMDALQAELESLYSEILPVAQMAVEQQHLEPALGAIATRSGQSMRKTASSLAYMDQCFDYLLSRINALHTHTELYNAHHAAVQRVVATARDEIASDIPSPDPPLPPSIDAASPVKPPARSKRLSRDLSHHRRRSSGVHDVPAIDSLMQALALPIDAYGDGSAHSQIAALGKLVRERRLKDAGVARAAQDELETAAAERLEDARRAMQRLRDSVLAETPFGPAHLADPGIEQSIQVLGQEVTKAREKLARFDGGEMGWGSLKRDEFVERWAR</sequence>
<proteinExistence type="predicted"/>
<evidence type="ECO:0000313" key="3">
    <source>
        <dbReference type="Proteomes" id="UP000001610"/>
    </source>
</evidence>
<reference evidence="2 3" key="1">
    <citation type="journal article" date="2011" name="Genome Biol.">
        <title>Genome sequence of the insect pathogenic fungus Cordyceps militaris, a valued traditional Chinese medicine.</title>
        <authorList>
            <person name="Zheng P."/>
            <person name="Xia Y."/>
            <person name="Xiao G."/>
            <person name="Xiong C."/>
            <person name="Hu X."/>
            <person name="Zhang S."/>
            <person name="Zheng H."/>
            <person name="Huang Y."/>
            <person name="Zhou Y."/>
            <person name="Wang S."/>
            <person name="Zhao G.P."/>
            <person name="Liu X."/>
            <person name="St Leger R.J."/>
            <person name="Wang C."/>
        </authorList>
    </citation>
    <scope>NUCLEOTIDE SEQUENCE [LARGE SCALE GENOMIC DNA]</scope>
    <source>
        <strain evidence="2 3">CM01</strain>
    </source>
</reference>
<gene>
    <name evidence="2" type="ORF">CCM_08108</name>
</gene>
<evidence type="ECO:0000256" key="1">
    <source>
        <dbReference type="SAM" id="MobiDB-lite"/>
    </source>
</evidence>
<keyword evidence="3" id="KW-1185">Reference proteome</keyword>
<dbReference type="RefSeq" id="XP_006673310.1">
    <property type="nucleotide sequence ID" value="XM_006673247.1"/>
</dbReference>
<accession>G3JNL5</accession>
<dbReference type="eggNOG" id="ENOG502SC1V">
    <property type="taxonomic scope" value="Eukaryota"/>
</dbReference>
<protein>
    <recommendedName>
        <fullName evidence="4">Vacuolar H+/Ca2+ exchanger</fullName>
    </recommendedName>
</protein>
<dbReference type="KEGG" id="cmt:CCM_08108"/>
<dbReference type="VEuPathDB" id="FungiDB:CCM_08108"/>
<feature type="compositionally biased region" description="Basic residues" evidence="1">
    <location>
        <begin position="380"/>
        <end position="397"/>
    </location>
</feature>
<evidence type="ECO:0000313" key="2">
    <source>
        <dbReference type="EMBL" id="EGX89855.1"/>
    </source>
</evidence>
<dbReference type="OrthoDB" id="5314201at2759"/>
<dbReference type="EMBL" id="JH126404">
    <property type="protein sequence ID" value="EGX89855.1"/>
    <property type="molecule type" value="Genomic_DNA"/>
</dbReference>
<dbReference type="GeneID" id="18170117"/>
<dbReference type="AlphaFoldDB" id="G3JNL5"/>
<dbReference type="HOGENOM" id="CLU_027731_0_0_1"/>
<evidence type="ECO:0008006" key="4">
    <source>
        <dbReference type="Google" id="ProtNLM"/>
    </source>
</evidence>
<dbReference type="Proteomes" id="UP000001610">
    <property type="component" value="Unassembled WGS sequence"/>
</dbReference>
<name>G3JNL5_CORMM</name>
<feature type="region of interest" description="Disordered" evidence="1">
    <location>
        <begin position="356"/>
        <end position="398"/>
    </location>
</feature>
<dbReference type="InParanoid" id="G3JNL5"/>
<organism evidence="2 3">
    <name type="scientific">Cordyceps militaris (strain CM01)</name>
    <name type="common">Caterpillar fungus</name>
    <dbReference type="NCBI Taxonomy" id="983644"/>
    <lineage>
        <taxon>Eukaryota</taxon>
        <taxon>Fungi</taxon>
        <taxon>Dikarya</taxon>
        <taxon>Ascomycota</taxon>
        <taxon>Pezizomycotina</taxon>
        <taxon>Sordariomycetes</taxon>
        <taxon>Hypocreomycetidae</taxon>
        <taxon>Hypocreales</taxon>
        <taxon>Cordycipitaceae</taxon>
        <taxon>Cordyceps</taxon>
    </lineage>
</organism>
<dbReference type="OMA" id="KFMERWG"/>